<keyword evidence="3" id="KW-1185">Reference proteome</keyword>
<dbReference type="PANTHER" id="PTHR43433">
    <property type="entry name" value="HYDROLASE, ALPHA/BETA FOLD FAMILY PROTEIN"/>
    <property type="match status" value="1"/>
</dbReference>
<dbReference type="EMBL" id="BAAANC010000003">
    <property type="protein sequence ID" value="GAA1547272.1"/>
    <property type="molecule type" value="Genomic_DNA"/>
</dbReference>
<dbReference type="InterPro" id="IPR000073">
    <property type="entry name" value="AB_hydrolase_1"/>
</dbReference>
<accession>A0ABN2BU07</accession>
<dbReference type="SUPFAM" id="SSF53474">
    <property type="entry name" value="alpha/beta-Hydrolases"/>
    <property type="match status" value="1"/>
</dbReference>
<dbReference type="Pfam" id="PF00561">
    <property type="entry name" value="Abhydrolase_1"/>
    <property type="match status" value="1"/>
</dbReference>
<comment type="caution">
    <text evidence="2">The sequence shown here is derived from an EMBL/GenBank/DDBJ whole genome shotgun (WGS) entry which is preliminary data.</text>
</comment>
<gene>
    <name evidence="2" type="ORF">GCM10009741_58610</name>
</gene>
<dbReference type="InterPro" id="IPR050471">
    <property type="entry name" value="AB_hydrolase"/>
</dbReference>
<reference evidence="2 3" key="1">
    <citation type="journal article" date="2019" name="Int. J. Syst. Evol. Microbiol.">
        <title>The Global Catalogue of Microorganisms (GCM) 10K type strain sequencing project: providing services to taxonomists for standard genome sequencing and annotation.</title>
        <authorList>
            <consortium name="The Broad Institute Genomics Platform"/>
            <consortium name="The Broad Institute Genome Sequencing Center for Infectious Disease"/>
            <person name="Wu L."/>
            <person name="Ma J."/>
        </authorList>
    </citation>
    <scope>NUCLEOTIDE SEQUENCE [LARGE SCALE GENOMIC DNA]</scope>
    <source>
        <strain evidence="2 3">JCM 14303</strain>
    </source>
</reference>
<evidence type="ECO:0000259" key="1">
    <source>
        <dbReference type="Pfam" id="PF00561"/>
    </source>
</evidence>
<dbReference type="GO" id="GO:0016787">
    <property type="term" value="F:hydrolase activity"/>
    <property type="evidence" value="ECO:0007669"/>
    <property type="project" value="UniProtKB-KW"/>
</dbReference>
<dbReference type="Gene3D" id="3.40.50.1820">
    <property type="entry name" value="alpha/beta hydrolase"/>
    <property type="match status" value="1"/>
</dbReference>
<sequence length="335" mass="35893">MTTKTVNKLPVPGATLHYEVTGSGPVLLLIPGGFTDGAIFDSIVGQLAADYTVITYDPRGNSRSPYDAELVGRGPLTRPGHVAHPYDAELVGRGPLTRPGHVAHPYDAELVGRGPVTRPGHVAHPYDERIDQSAEDALALIDAVAGSEPAYVFGSSSGAITGLELITRHPDRVRMLIAHEPPAVDVLPDATTAHAFFEDVHTTYTTDGPVPALHLFAVGLGLDEDDQPAPEDLRPEYRHAMERMLGNTNTFFAHKLLPFTRYRPDLDALREVAAKIVPASGTDSAEHLPARPIAVIADEIGWPVVTFPGGHTGYASHPVQFATLLSRLLESDQAS</sequence>
<dbReference type="InterPro" id="IPR029058">
    <property type="entry name" value="AB_hydrolase_fold"/>
</dbReference>
<protein>
    <submittedName>
        <fullName evidence="2">Alpha/beta hydrolase</fullName>
    </submittedName>
</protein>
<evidence type="ECO:0000313" key="3">
    <source>
        <dbReference type="Proteomes" id="UP001500363"/>
    </source>
</evidence>
<dbReference type="PANTHER" id="PTHR43433:SF5">
    <property type="entry name" value="AB HYDROLASE-1 DOMAIN-CONTAINING PROTEIN"/>
    <property type="match status" value="1"/>
</dbReference>
<name>A0ABN2BU07_9ACTN</name>
<dbReference type="Proteomes" id="UP001500363">
    <property type="component" value="Unassembled WGS sequence"/>
</dbReference>
<feature type="domain" description="AB hydrolase-1" evidence="1">
    <location>
        <begin position="25"/>
        <end position="186"/>
    </location>
</feature>
<proteinExistence type="predicted"/>
<organism evidence="2 3">
    <name type="scientific">Kribbella lupini</name>
    <dbReference type="NCBI Taxonomy" id="291602"/>
    <lineage>
        <taxon>Bacteria</taxon>
        <taxon>Bacillati</taxon>
        <taxon>Actinomycetota</taxon>
        <taxon>Actinomycetes</taxon>
        <taxon>Propionibacteriales</taxon>
        <taxon>Kribbellaceae</taxon>
        <taxon>Kribbella</taxon>
    </lineage>
</organism>
<dbReference type="RefSeq" id="WP_344179875.1">
    <property type="nucleotide sequence ID" value="NZ_BAAANC010000003.1"/>
</dbReference>
<keyword evidence="2" id="KW-0378">Hydrolase</keyword>
<evidence type="ECO:0000313" key="2">
    <source>
        <dbReference type="EMBL" id="GAA1547272.1"/>
    </source>
</evidence>